<dbReference type="AlphaFoldDB" id="A0A2R6WMS6"/>
<sequence length="105" mass="11970">MCICSTIKTRSGICSFSSVKGELTTKLSSFINHGFTRIHRRTGRHGRGKLVERGLWEHARGRHLPLASSKIWRLGCPGGWNWRHCHYGSSQIAFIIIFVVARHEQ</sequence>
<name>A0A2R6WMS6_MARPO</name>
<reference evidence="2" key="1">
    <citation type="journal article" date="2017" name="Cell">
        <title>Insights into land plant evolution garnered from the Marchantia polymorpha genome.</title>
        <authorList>
            <person name="Bowman J.L."/>
            <person name="Kohchi T."/>
            <person name="Yamato K.T."/>
            <person name="Jenkins J."/>
            <person name="Shu S."/>
            <person name="Ishizaki K."/>
            <person name="Yamaoka S."/>
            <person name="Nishihama R."/>
            <person name="Nakamura Y."/>
            <person name="Berger F."/>
            <person name="Adam C."/>
            <person name="Aki S.S."/>
            <person name="Althoff F."/>
            <person name="Araki T."/>
            <person name="Arteaga-Vazquez M.A."/>
            <person name="Balasubrmanian S."/>
            <person name="Barry K."/>
            <person name="Bauer D."/>
            <person name="Boehm C.R."/>
            <person name="Briginshaw L."/>
            <person name="Caballero-Perez J."/>
            <person name="Catarino B."/>
            <person name="Chen F."/>
            <person name="Chiyoda S."/>
            <person name="Chovatia M."/>
            <person name="Davies K.M."/>
            <person name="Delmans M."/>
            <person name="Demura T."/>
            <person name="Dierschke T."/>
            <person name="Dolan L."/>
            <person name="Dorantes-Acosta A.E."/>
            <person name="Eklund D.M."/>
            <person name="Florent S.N."/>
            <person name="Flores-Sandoval E."/>
            <person name="Fujiyama A."/>
            <person name="Fukuzawa H."/>
            <person name="Galik B."/>
            <person name="Grimanelli D."/>
            <person name="Grimwood J."/>
            <person name="Grossniklaus U."/>
            <person name="Hamada T."/>
            <person name="Haseloff J."/>
            <person name="Hetherington A.J."/>
            <person name="Higo A."/>
            <person name="Hirakawa Y."/>
            <person name="Hundley H.N."/>
            <person name="Ikeda Y."/>
            <person name="Inoue K."/>
            <person name="Inoue S.I."/>
            <person name="Ishida S."/>
            <person name="Jia Q."/>
            <person name="Kakita M."/>
            <person name="Kanazawa T."/>
            <person name="Kawai Y."/>
            <person name="Kawashima T."/>
            <person name="Kennedy M."/>
            <person name="Kinose K."/>
            <person name="Kinoshita T."/>
            <person name="Kohara Y."/>
            <person name="Koide E."/>
            <person name="Komatsu K."/>
            <person name="Kopischke S."/>
            <person name="Kubo M."/>
            <person name="Kyozuka J."/>
            <person name="Lagercrantz U."/>
            <person name="Lin S.S."/>
            <person name="Lindquist E."/>
            <person name="Lipzen A.M."/>
            <person name="Lu C.W."/>
            <person name="De Luna E."/>
            <person name="Martienssen R.A."/>
            <person name="Minamino N."/>
            <person name="Mizutani M."/>
            <person name="Mizutani M."/>
            <person name="Mochizuki N."/>
            <person name="Monte I."/>
            <person name="Mosher R."/>
            <person name="Nagasaki H."/>
            <person name="Nakagami H."/>
            <person name="Naramoto S."/>
            <person name="Nishitani K."/>
            <person name="Ohtani M."/>
            <person name="Okamoto T."/>
            <person name="Okumura M."/>
            <person name="Phillips J."/>
            <person name="Pollak B."/>
            <person name="Reinders A."/>
            <person name="Rovekamp M."/>
            <person name="Sano R."/>
            <person name="Sawa S."/>
            <person name="Schmid M.W."/>
            <person name="Shirakawa M."/>
            <person name="Solano R."/>
            <person name="Spunde A."/>
            <person name="Suetsugu N."/>
            <person name="Sugano S."/>
            <person name="Sugiyama A."/>
            <person name="Sun R."/>
            <person name="Suzuki Y."/>
            <person name="Takenaka M."/>
            <person name="Takezawa D."/>
            <person name="Tomogane H."/>
            <person name="Tsuzuki M."/>
            <person name="Ueda T."/>
            <person name="Umeda M."/>
            <person name="Ward J.M."/>
            <person name="Watanabe Y."/>
            <person name="Yazaki K."/>
            <person name="Yokoyama R."/>
            <person name="Yoshitake Y."/>
            <person name="Yotsui I."/>
            <person name="Zachgo S."/>
            <person name="Schmutz J."/>
        </authorList>
    </citation>
    <scope>NUCLEOTIDE SEQUENCE [LARGE SCALE GENOMIC DNA]</scope>
    <source>
        <strain evidence="2">Tak-1</strain>
    </source>
</reference>
<accession>A0A2R6WMS6</accession>
<proteinExistence type="predicted"/>
<dbReference type="Gramene" id="Mp5g19120.1">
    <property type="protein sequence ID" value="Mp5g19120.1.cds1"/>
    <property type="gene ID" value="Mp5g19120"/>
</dbReference>
<organism evidence="1 2">
    <name type="scientific">Marchantia polymorpha</name>
    <name type="common">Common liverwort</name>
    <name type="synonym">Marchantia aquatica</name>
    <dbReference type="NCBI Taxonomy" id="3197"/>
    <lineage>
        <taxon>Eukaryota</taxon>
        <taxon>Viridiplantae</taxon>
        <taxon>Streptophyta</taxon>
        <taxon>Embryophyta</taxon>
        <taxon>Marchantiophyta</taxon>
        <taxon>Marchantiopsida</taxon>
        <taxon>Marchantiidae</taxon>
        <taxon>Marchantiales</taxon>
        <taxon>Marchantiaceae</taxon>
        <taxon>Marchantia</taxon>
    </lineage>
</organism>
<keyword evidence="2" id="KW-1185">Reference proteome</keyword>
<evidence type="ECO:0000313" key="2">
    <source>
        <dbReference type="Proteomes" id="UP000244005"/>
    </source>
</evidence>
<protein>
    <submittedName>
        <fullName evidence="1">Uncharacterized protein</fullName>
    </submittedName>
</protein>
<dbReference type="Proteomes" id="UP000244005">
    <property type="component" value="Unassembled WGS sequence"/>
</dbReference>
<evidence type="ECO:0000313" key="1">
    <source>
        <dbReference type="EMBL" id="PTQ35154.1"/>
    </source>
</evidence>
<dbReference type="EMBL" id="KZ772745">
    <property type="protein sequence ID" value="PTQ35154.1"/>
    <property type="molecule type" value="Genomic_DNA"/>
</dbReference>
<gene>
    <name evidence="1" type="ORF">MARPO_0073s0031</name>
</gene>